<feature type="transmembrane region" description="Helical" evidence="1">
    <location>
        <begin position="257"/>
        <end position="277"/>
    </location>
</feature>
<comment type="caution">
    <text evidence="2">The sequence shown here is derived from an EMBL/GenBank/DDBJ whole genome shotgun (WGS) entry which is preliminary data.</text>
</comment>
<feature type="transmembrane region" description="Helical" evidence="1">
    <location>
        <begin position="322"/>
        <end position="343"/>
    </location>
</feature>
<evidence type="ECO:0000313" key="3">
    <source>
        <dbReference type="Proteomes" id="UP000680067"/>
    </source>
</evidence>
<gene>
    <name evidence="2" type="ORF">KDM89_06290</name>
</gene>
<feature type="transmembrane region" description="Helical" evidence="1">
    <location>
        <begin position="227"/>
        <end position="245"/>
    </location>
</feature>
<feature type="transmembrane region" description="Helical" evidence="1">
    <location>
        <begin position="75"/>
        <end position="92"/>
    </location>
</feature>
<evidence type="ECO:0000313" key="2">
    <source>
        <dbReference type="EMBL" id="MBR7781741.1"/>
    </source>
</evidence>
<feature type="transmembrane region" description="Helical" evidence="1">
    <location>
        <begin position="204"/>
        <end position="221"/>
    </location>
</feature>
<dbReference type="Proteomes" id="UP000680067">
    <property type="component" value="Unassembled WGS sequence"/>
</dbReference>
<evidence type="ECO:0000256" key="1">
    <source>
        <dbReference type="SAM" id="Phobius"/>
    </source>
</evidence>
<keyword evidence="1" id="KW-1133">Transmembrane helix</keyword>
<feature type="transmembrane region" description="Helical" evidence="1">
    <location>
        <begin position="41"/>
        <end position="63"/>
    </location>
</feature>
<keyword evidence="1" id="KW-0812">Transmembrane</keyword>
<feature type="transmembrane region" description="Helical" evidence="1">
    <location>
        <begin position="289"/>
        <end position="310"/>
    </location>
</feature>
<feature type="transmembrane region" description="Helical" evidence="1">
    <location>
        <begin position="98"/>
        <end position="121"/>
    </location>
</feature>
<name>A0A941DPI7_9BURK</name>
<keyword evidence="3" id="KW-1185">Reference proteome</keyword>
<dbReference type="EMBL" id="JAGSPN010000003">
    <property type="protein sequence ID" value="MBR7781741.1"/>
    <property type="molecule type" value="Genomic_DNA"/>
</dbReference>
<sequence length="381" mass="41660">MQLLRIAPHRLYFFSGMLAILAMFGWWGYRLPALSAGGLQTHAMLMPLGFFPLFILGFTFTAGPKWLAMPDEKRGFVLAGASYLTGVAAQVFSDISGLSWTGLVGSLLMLLAWLGVTLRWAGICGSSAVKDRWHGWVLLSGMMHGAVALFTLMLVRAGLSQYALPTTALAVFGFLLPVFLNVCHRMLPFFSQNVVQPYQMWKPYWLLATWVVCCELIVIGQGFVIPVMTATGAAGLCLSGMTALYRWQSHRCLNNRLLAMLHYAFVWLPVSAALLLAQASGLNTGSAAVHGFALGLMGSMLIGFVSRVSFGHSGRPLQAPNWLWLVYWAAHFAAALRVLASILHQTVLMQVSLTIWIIALLVWGAKLLPVYLQPRADGKAG</sequence>
<feature type="transmembrane region" description="Helical" evidence="1">
    <location>
        <begin position="162"/>
        <end position="183"/>
    </location>
</feature>
<dbReference type="InterPro" id="IPR010266">
    <property type="entry name" value="NnrS"/>
</dbReference>
<feature type="transmembrane region" description="Helical" evidence="1">
    <location>
        <begin position="12"/>
        <end position="29"/>
    </location>
</feature>
<keyword evidence="1" id="KW-0472">Membrane</keyword>
<feature type="transmembrane region" description="Helical" evidence="1">
    <location>
        <begin position="133"/>
        <end position="156"/>
    </location>
</feature>
<dbReference type="RefSeq" id="WP_212687086.1">
    <property type="nucleotide sequence ID" value="NZ_JAGSPN010000003.1"/>
</dbReference>
<organism evidence="2 3">
    <name type="scientific">Undibacterium luofuense</name>
    <dbReference type="NCBI Taxonomy" id="2828733"/>
    <lineage>
        <taxon>Bacteria</taxon>
        <taxon>Pseudomonadati</taxon>
        <taxon>Pseudomonadota</taxon>
        <taxon>Betaproteobacteria</taxon>
        <taxon>Burkholderiales</taxon>
        <taxon>Oxalobacteraceae</taxon>
        <taxon>Undibacterium</taxon>
    </lineage>
</organism>
<dbReference type="AlphaFoldDB" id="A0A941DPI7"/>
<protein>
    <submittedName>
        <fullName evidence="2">NnrS family protein</fullName>
    </submittedName>
</protein>
<accession>A0A941DPI7</accession>
<dbReference type="Pfam" id="PF05940">
    <property type="entry name" value="NnrS"/>
    <property type="match status" value="1"/>
</dbReference>
<reference evidence="2" key="1">
    <citation type="submission" date="2021-04" db="EMBL/GenBank/DDBJ databases">
        <title>novel species isolated from subtropical streams in China.</title>
        <authorList>
            <person name="Lu H."/>
        </authorList>
    </citation>
    <scope>NUCLEOTIDE SEQUENCE</scope>
    <source>
        <strain evidence="2">LFS511W</strain>
    </source>
</reference>
<feature type="transmembrane region" description="Helical" evidence="1">
    <location>
        <begin position="349"/>
        <end position="372"/>
    </location>
</feature>
<proteinExistence type="predicted"/>